<evidence type="ECO:0000256" key="7">
    <source>
        <dbReference type="SAM" id="Phobius"/>
    </source>
</evidence>
<protein>
    <recommendedName>
        <fullName evidence="10">O-antigen flippase Wzx</fullName>
    </recommendedName>
</protein>
<organism evidence="8 9">
    <name type="scientific">Pseudoalteromonas gelatinilytica</name>
    <dbReference type="NCBI Taxonomy" id="1703256"/>
    <lineage>
        <taxon>Bacteria</taxon>
        <taxon>Pseudomonadati</taxon>
        <taxon>Pseudomonadota</taxon>
        <taxon>Gammaproteobacteria</taxon>
        <taxon>Alteromonadales</taxon>
        <taxon>Pseudoalteromonadaceae</taxon>
        <taxon>Pseudoalteromonas</taxon>
    </lineage>
</organism>
<keyword evidence="4 7" id="KW-0812">Transmembrane</keyword>
<evidence type="ECO:0000313" key="9">
    <source>
        <dbReference type="Proteomes" id="UP000638462"/>
    </source>
</evidence>
<proteinExistence type="inferred from homology"/>
<evidence type="ECO:0000256" key="3">
    <source>
        <dbReference type="ARBA" id="ARBA00022475"/>
    </source>
</evidence>
<feature type="transmembrane region" description="Helical" evidence="7">
    <location>
        <begin position="21"/>
        <end position="38"/>
    </location>
</feature>
<sequence>MNKLAHSLKDRDTLTVFLDKFIMALKGPLVIAAVLFFLDVETQGIWYTFISLSALAGIAELGFTTIITQFVSHEYAHLGKKEGLIVGDGVALDKAISLIRYALKFYIVIVPIAIIILLLIGYYFFSEYKSNVYITWAFYCFFSGANLVVSLLQAIYKGFDNVHGSHFSISLSNFTSLLLILVCLSLGLGIYALPIAMVCSLSVALVTLYNLDRKLWIQLIKHKVKQKYNWKNEVVTLQVKYAISFMCGYFIFNLYVPLVFKLEGEQVAGQVGLTLTVVKAISAFCYVWINAKVPTINILVAKNSYEELNPFYINKVKLALSTYFVGVIGFFAALWVSNYLNFFNGRFLDIKTTFLVVLVELSTVLVSIFAIYVRAHKIEPFNVASVISAISVAVIAYLALLKSSVLSMFIMIVIFQWIIMLPLFIYAGKKGLAKYHCGKAKVCS</sequence>
<dbReference type="EMBL" id="BMIT01000009">
    <property type="protein sequence ID" value="GGF00126.1"/>
    <property type="molecule type" value="Genomic_DNA"/>
</dbReference>
<dbReference type="PANTHER" id="PTHR30250:SF10">
    <property type="entry name" value="LIPOPOLYSACCHARIDE BIOSYNTHESIS PROTEIN WZXC"/>
    <property type="match status" value="1"/>
</dbReference>
<evidence type="ECO:0000256" key="1">
    <source>
        <dbReference type="ARBA" id="ARBA00004651"/>
    </source>
</evidence>
<evidence type="ECO:0008006" key="10">
    <source>
        <dbReference type="Google" id="ProtNLM"/>
    </source>
</evidence>
<dbReference type="InterPro" id="IPR050833">
    <property type="entry name" value="Poly_Biosynth_Transport"/>
</dbReference>
<feature type="transmembrane region" description="Helical" evidence="7">
    <location>
        <begin position="232"/>
        <end position="255"/>
    </location>
</feature>
<gene>
    <name evidence="8" type="ORF">GCM10008027_26260</name>
</gene>
<evidence type="ECO:0000313" key="8">
    <source>
        <dbReference type="EMBL" id="GGF00126.1"/>
    </source>
</evidence>
<evidence type="ECO:0000256" key="5">
    <source>
        <dbReference type="ARBA" id="ARBA00022989"/>
    </source>
</evidence>
<feature type="transmembrane region" description="Helical" evidence="7">
    <location>
        <begin position="267"/>
        <end position="289"/>
    </location>
</feature>
<feature type="transmembrane region" description="Helical" evidence="7">
    <location>
        <begin position="352"/>
        <end position="373"/>
    </location>
</feature>
<feature type="transmembrane region" description="Helical" evidence="7">
    <location>
        <begin position="136"/>
        <end position="155"/>
    </location>
</feature>
<feature type="transmembrane region" description="Helical" evidence="7">
    <location>
        <begin position="380"/>
        <end position="400"/>
    </location>
</feature>
<feature type="transmembrane region" description="Helical" evidence="7">
    <location>
        <begin position="318"/>
        <end position="340"/>
    </location>
</feature>
<dbReference type="Proteomes" id="UP000638462">
    <property type="component" value="Unassembled WGS sequence"/>
</dbReference>
<dbReference type="PANTHER" id="PTHR30250">
    <property type="entry name" value="PST FAMILY PREDICTED COLANIC ACID TRANSPORTER"/>
    <property type="match status" value="1"/>
</dbReference>
<reference evidence="9" key="1">
    <citation type="journal article" date="2019" name="Int. J. Syst. Evol. Microbiol.">
        <title>The Global Catalogue of Microorganisms (GCM) 10K type strain sequencing project: providing services to taxonomists for standard genome sequencing and annotation.</title>
        <authorList>
            <consortium name="The Broad Institute Genomics Platform"/>
            <consortium name="The Broad Institute Genome Sequencing Center for Infectious Disease"/>
            <person name="Wu L."/>
            <person name="Ma J."/>
        </authorList>
    </citation>
    <scope>NUCLEOTIDE SEQUENCE [LARGE SCALE GENOMIC DNA]</scope>
    <source>
        <strain evidence="9">CGMCC 1.15394</strain>
    </source>
</reference>
<feature type="transmembrane region" description="Helical" evidence="7">
    <location>
        <begin position="406"/>
        <end position="426"/>
    </location>
</feature>
<dbReference type="RefSeq" id="WP_187491143.1">
    <property type="nucleotide sequence ID" value="NZ_BMIT01000009.1"/>
</dbReference>
<comment type="subcellular location">
    <subcellularLocation>
        <location evidence="1">Cell membrane</location>
        <topology evidence="1">Multi-pass membrane protein</topology>
    </subcellularLocation>
</comment>
<feature type="transmembrane region" description="Helical" evidence="7">
    <location>
        <begin position="44"/>
        <end position="71"/>
    </location>
</feature>
<feature type="transmembrane region" description="Helical" evidence="7">
    <location>
        <begin position="103"/>
        <end position="124"/>
    </location>
</feature>
<keyword evidence="9" id="KW-1185">Reference proteome</keyword>
<evidence type="ECO:0000256" key="6">
    <source>
        <dbReference type="ARBA" id="ARBA00023136"/>
    </source>
</evidence>
<feature type="transmembrane region" description="Helical" evidence="7">
    <location>
        <begin position="167"/>
        <end position="187"/>
    </location>
</feature>
<accession>A0ABQ1TPC1</accession>
<name>A0ABQ1TPC1_9GAMM</name>
<evidence type="ECO:0000256" key="4">
    <source>
        <dbReference type="ARBA" id="ARBA00022692"/>
    </source>
</evidence>
<comment type="similarity">
    <text evidence="2">Belongs to the polysaccharide synthase family.</text>
</comment>
<evidence type="ECO:0000256" key="2">
    <source>
        <dbReference type="ARBA" id="ARBA00007430"/>
    </source>
</evidence>
<keyword evidence="3" id="KW-1003">Cell membrane</keyword>
<comment type="caution">
    <text evidence="8">The sequence shown here is derived from an EMBL/GenBank/DDBJ whole genome shotgun (WGS) entry which is preliminary data.</text>
</comment>
<keyword evidence="5 7" id="KW-1133">Transmembrane helix</keyword>
<keyword evidence="6 7" id="KW-0472">Membrane</keyword>